<dbReference type="EMBL" id="JBHUKS010000004">
    <property type="protein sequence ID" value="MFD2466628.1"/>
    <property type="molecule type" value="Genomic_DNA"/>
</dbReference>
<dbReference type="RefSeq" id="WP_378300720.1">
    <property type="nucleotide sequence ID" value="NZ_JBHUKS010000004.1"/>
</dbReference>
<organism evidence="2 3">
    <name type="scientific">Amycolatopsis silviterrae</name>
    <dbReference type="NCBI Taxonomy" id="1656914"/>
    <lineage>
        <taxon>Bacteria</taxon>
        <taxon>Bacillati</taxon>
        <taxon>Actinomycetota</taxon>
        <taxon>Actinomycetes</taxon>
        <taxon>Pseudonocardiales</taxon>
        <taxon>Pseudonocardiaceae</taxon>
        <taxon>Amycolatopsis</taxon>
    </lineage>
</organism>
<dbReference type="Proteomes" id="UP001597483">
    <property type="component" value="Unassembled WGS sequence"/>
</dbReference>
<protein>
    <recommendedName>
        <fullName evidence="4">PE domain-containing protein</fullName>
    </recommendedName>
</protein>
<evidence type="ECO:0000313" key="3">
    <source>
        <dbReference type="Proteomes" id="UP001597483"/>
    </source>
</evidence>
<sequence>MDQPASDAGKNWLPDFTITDGTGSPPGPGFTMSRDDAHSMLRLAKQAFVQFDEMQSRATYLTKLTPPADEPASNDYNGRLINGDGAFGAGLEHLGQLRGYTHALVRKLEQALGITESSEQTAAADVKAAGAPTGFTG</sequence>
<proteinExistence type="predicted"/>
<gene>
    <name evidence="2" type="ORF">ACFSVL_04440</name>
</gene>
<name>A0ABW5H0K8_9PSEU</name>
<accession>A0ABW5H0K8</accession>
<feature type="region of interest" description="Disordered" evidence="1">
    <location>
        <begin position="118"/>
        <end position="137"/>
    </location>
</feature>
<evidence type="ECO:0000256" key="1">
    <source>
        <dbReference type="SAM" id="MobiDB-lite"/>
    </source>
</evidence>
<feature type="region of interest" description="Disordered" evidence="1">
    <location>
        <begin position="1"/>
        <end position="32"/>
    </location>
</feature>
<keyword evidence="3" id="KW-1185">Reference proteome</keyword>
<comment type="caution">
    <text evidence="2">The sequence shown here is derived from an EMBL/GenBank/DDBJ whole genome shotgun (WGS) entry which is preliminary data.</text>
</comment>
<reference evidence="3" key="1">
    <citation type="journal article" date="2019" name="Int. J. Syst. Evol. Microbiol.">
        <title>The Global Catalogue of Microorganisms (GCM) 10K type strain sequencing project: providing services to taxonomists for standard genome sequencing and annotation.</title>
        <authorList>
            <consortium name="The Broad Institute Genomics Platform"/>
            <consortium name="The Broad Institute Genome Sequencing Center for Infectious Disease"/>
            <person name="Wu L."/>
            <person name="Ma J."/>
        </authorList>
    </citation>
    <scope>NUCLEOTIDE SEQUENCE [LARGE SCALE GENOMIC DNA]</scope>
    <source>
        <strain evidence="3">CGMCC 4.7641</strain>
    </source>
</reference>
<evidence type="ECO:0008006" key="4">
    <source>
        <dbReference type="Google" id="ProtNLM"/>
    </source>
</evidence>
<evidence type="ECO:0000313" key="2">
    <source>
        <dbReference type="EMBL" id="MFD2466628.1"/>
    </source>
</evidence>